<feature type="region of interest" description="Disordered" evidence="1">
    <location>
        <begin position="24"/>
        <end position="57"/>
    </location>
</feature>
<gene>
    <name evidence="3" type="ORF">JHL18_01545</name>
</gene>
<dbReference type="PROSITE" id="PS51257">
    <property type="entry name" value="PROKAR_LIPOPROTEIN"/>
    <property type="match status" value="1"/>
</dbReference>
<proteinExistence type="predicted"/>
<reference evidence="4" key="1">
    <citation type="submission" date="2021-01" db="EMBL/GenBank/DDBJ databases">
        <title>Genome public.</title>
        <authorList>
            <person name="Liu C."/>
            <person name="Sun Q."/>
        </authorList>
    </citation>
    <scope>NUCLEOTIDE SEQUENCE [LARGE SCALE GENOMIC DNA]</scope>
    <source>
        <strain evidence="4">YIM B02505</strain>
    </source>
</reference>
<accession>A0ABS1EIY9</accession>
<evidence type="ECO:0008006" key="5">
    <source>
        <dbReference type="Google" id="ProtNLM"/>
    </source>
</evidence>
<dbReference type="RefSeq" id="WP_200265875.1">
    <property type="nucleotide sequence ID" value="NZ_JAENHN010000006.1"/>
</dbReference>
<dbReference type="Proteomes" id="UP000596739">
    <property type="component" value="Unassembled WGS sequence"/>
</dbReference>
<evidence type="ECO:0000256" key="1">
    <source>
        <dbReference type="SAM" id="MobiDB-lite"/>
    </source>
</evidence>
<comment type="caution">
    <text evidence="3">The sequence shown here is derived from an EMBL/GenBank/DDBJ whole genome shotgun (WGS) entry which is preliminary data.</text>
</comment>
<evidence type="ECO:0000313" key="4">
    <source>
        <dbReference type="Proteomes" id="UP000596739"/>
    </source>
</evidence>
<protein>
    <recommendedName>
        <fullName evidence="5">Lipoprotein</fullName>
    </recommendedName>
</protein>
<feature type="compositionally biased region" description="Polar residues" evidence="1">
    <location>
        <begin position="24"/>
        <end position="48"/>
    </location>
</feature>
<evidence type="ECO:0000313" key="3">
    <source>
        <dbReference type="EMBL" id="MBK1809329.1"/>
    </source>
</evidence>
<organism evidence="3 4">
    <name type="scientific">Clostridium yunnanense</name>
    <dbReference type="NCBI Taxonomy" id="2800325"/>
    <lineage>
        <taxon>Bacteria</taxon>
        <taxon>Bacillati</taxon>
        <taxon>Bacillota</taxon>
        <taxon>Clostridia</taxon>
        <taxon>Eubacteriales</taxon>
        <taxon>Clostridiaceae</taxon>
        <taxon>Clostridium</taxon>
    </lineage>
</organism>
<sequence>MKKALYSLFLISLLVMTSCSSNTKSQVSKETNTNNINQDKANNTTSDNIKSDEQKKDIQMEDIKLPSGLKDKELFSLEKQIYPILEKSLKEKKGLTKEDIQVYEKFNKYLGTNFPDNKTEYDIVRCFQDAHQEAGRITMDILDEKPQKVIDYESEQGLMWLDKVKNYFEN</sequence>
<dbReference type="EMBL" id="JAENHN010000006">
    <property type="protein sequence ID" value="MBK1809329.1"/>
    <property type="molecule type" value="Genomic_DNA"/>
</dbReference>
<feature type="signal peptide" evidence="2">
    <location>
        <begin position="1"/>
        <end position="21"/>
    </location>
</feature>
<keyword evidence="2" id="KW-0732">Signal</keyword>
<name>A0ABS1EIY9_9CLOT</name>
<evidence type="ECO:0000256" key="2">
    <source>
        <dbReference type="SAM" id="SignalP"/>
    </source>
</evidence>
<feature type="chain" id="PRO_5045912576" description="Lipoprotein" evidence="2">
    <location>
        <begin position="22"/>
        <end position="170"/>
    </location>
</feature>
<keyword evidence="4" id="KW-1185">Reference proteome</keyword>